<keyword evidence="2" id="KW-0963">Cytoplasm</keyword>
<keyword evidence="3 10" id="KW-0175">Coiled coil</keyword>
<sequence>MSSSQQPPPPSSSNYRSISLNPSRKRVSSQYSSTNPNDVTKNYILSKMNHRIKQMALDRDSSSTDASQQQQELTAAELIARTSLDSKPKGHESHPQRRNENALLMKKKHLVTHPHNTTKEESSDAQHQQKAKRRLRNIDALTRIGGGAGEPSAQAHHQPPLAKKRSSFSALESIAGHGVPAASQHALHHPTHNSDPLASSMIARLKLLEEKVKTLESTVKHKDLELKRVKKLGRHHKRENEAFQGRMNDMIEFVEDIAEYMAEASPNHPFHSHIASVAQFALDLEKQDWKLVNEKKEELKLNLGSKRRDEHAKDQELVQHEKRVAGGRIISQSGQVGPAEGNKNSHSSVDSLPSTSSKNSPNNLSPSSTQEPDEYDERRVSDMPPAPRKVNIPLLQQRVSALNATLADEYEIVKNQDGHSQFKQRKEVAIVFYLNGIIIDGGSFRPYEWDITKAFIIDILDGYFPFEFKEKYPNGVPLRIVDLSEETYTRNSEAQKELTSGNIQNLDKLKEEIGKSGAPKNKKEFLERLPKQIVRDGKLINVRQNIASIMGDSLKESELDIGQTEVTCNTEAYAVVTQHKEKNEKPPKHAVLRLKLPKLTHTKLETIFIFMFPEQTIEELRTEIDKHINSQGTLKYSIRCWPNVRLDDNAKSMQAAGLVPNATLFIHQV</sequence>
<dbReference type="PANTHER" id="PTHR23333">
    <property type="entry name" value="UBX DOMAIN CONTAINING PROTEIN"/>
    <property type="match status" value="1"/>
</dbReference>
<evidence type="ECO:0000256" key="11">
    <source>
        <dbReference type="SAM" id="MobiDB-lite"/>
    </source>
</evidence>
<evidence type="ECO:0000313" key="13">
    <source>
        <dbReference type="EMBL" id="CAD9086316.1"/>
    </source>
</evidence>
<feature type="region of interest" description="Disordered" evidence="11">
    <location>
        <begin position="1"/>
        <end position="74"/>
    </location>
</feature>
<reference evidence="13" key="1">
    <citation type="submission" date="2021-01" db="EMBL/GenBank/DDBJ databases">
        <authorList>
            <person name="Corre E."/>
            <person name="Pelletier E."/>
            <person name="Niang G."/>
            <person name="Scheremetjew M."/>
            <person name="Finn R."/>
            <person name="Kale V."/>
            <person name="Holt S."/>
            <person name="Cochrane G."/>
            <person name="Meng A."/>
            <person name="Brown T."/>
            <person name="Cohen L."/>
        </authorList>
    </citation>
    <scope>NUCLEOTIDE SEQUENCE</scope>
    <source>
        <strain evidence="13">WS</strain>
    </source>
</reference>
<evidence type="ECO:0000256" key="9">
    <source>
        <dbReference type="ARBA" id="ARBA00081109"/>
    </source>
</evidence>
<dbReference type="SUPFAM" id="SSF54236">
    <property type="entry name" value="Ubiquitin-like"/>
    <property type="match status" value="1"/>
</dbReference>
<gene>
    <name evidence="13" type="ORF">PCOS0759_LOCUS9570</name>
</gene>
<comment type="subunit">
    <text evidence="6">Interacts with GNA12, GNA13, RND1, RND2 and RND3.</text>
</comment>
<feature type="region of interest" description="Disordered" evidence="11">
    <location>
        <begin position="303"/>
        <end position="392"/>
    </location>
</feature>
<feature type="compositionally biased region" description="Low complexity" evidence="11">
    <location>
        <begin position="12"/>
        <end position="22"/>
    </location>
</feature>
<dbReference type="InterPro" id="IPR012989">
    <property type="entry name" value="SEP_domain"/>
</dbReference>
<comment type="function">
    <text evidence="5">May be involved in the reorganization of actin cytoskeleton mediated by RND1, RND2 and RND3. Promotes RHOA activation mediated by GNA12 and GNA13.</text>
</comment>
<evidence type="ECO:0000256" key="5">
    <source>
        <dbReference type="ARBA" id="ARBA00059434"/>
    </source>
</evidence>
<dbReference type="Gene3D" id="3.30.420.210">
    <property type="entry name" value="SEP domain"/>
    <property type="match status" value="1"/>
</dbReference>
<dbReference type="FunFam" id="3.30.420.210:FF:000003">
    <property type="entry name" value="UBX domain protein 11"/>
    <property type="match status" value="1"/>
</dbReference>
<dbReference type="GO" id="GO:0043130">
    <property type="term" value="F:ubiquitin binding"/>
    <property type="evidence" value="ECO:0007669"/>
    <property type="project" value="TreeGrafter"/>
</dbReference>
<dbReference type="PROSITE" id="PS51399">
    <property type="entry name" value="SEP"/>
    <property type="match status" value="1"/>
</dbReference>
<dbReference type="GO" id="GO:0043161">
    <property type="term" value="P:proteasome-mediated ubiquitin-dependent protein catabolic process"/>
    <property type="evidence" value="ECO:0007669"/>
    <property type="project" value="TreeGrafter"/>
</dbReference>
<keyword evidence="4" id="KW-0206">Cytoskeleton</keyword>
<evidence type="ECO:0000256" key="1">
    <source>
        <dbReference type="ARBA" id="ARBA00004245"/>
    </source>
</evidence>
<evidence type="ECO:0000256" key="6">
    <source>
        <dbReference type="ARBA" id="ARBA00062345"/>
    </source>
</evidence>
<evidence type="ECO:0000256" key="3">
    <source>
        <dbReference type="ARBA" id="ARBA00023054"/>
    </source>
</evidence>
<dbReference type="InterPro" id="IPR036241">
    <property type="entry name" value="NSFL1C_SEP_dom_sf"/>
</dbReference>
<feature type="compositionally biased region" description="Pro residues" evidence="11">
    <location>
        <begin position="1"/>
        <end position="11"/>
    </location>
</feature>
<comment type="subcellular location">
    <subcellularLocation>
        <location evidence="1">Cytoplasm</location>
        <location evidence="1">Cytoskeleton</location>
    </subcellularLocation>
</comment>
<evidence type="ECO:0000259" key="12">
    <source>
        <dbReference type="PROSITE" id="PS51399"/>
    </source>
</evidence>
<feature type="compositionally biased region" description="Low complexity" evidence="11">
    <location>
        <begin position="351"/>
        <end position="369"/>
    </location>
</feature>
<feature type="region of interest" description="Disordered" evidence="11">
    <location>
        <begin position="114"/>
        <end position="133"/>
    </location>
</feature>
<dbReference type="Pfam" id="PF08059">
    <property type="entry name" value="SEP"/>
    <property type="match status" value="1"/>
</dbReference>
<evidence type="ECO:0000256" key="10">
    <source>
        <dbReference type="SAM" id="Coils"/>
    </source>
</evidence>
<dbReference type="GO" id="GO:0005856">
    <property type="term" value="C:cytoskeleton"/>
    <property type="evidence" value="ECO:0007669"/>
    <property type="project" value="UniProtKB-SubCell"/>
</dbReference>
<dbReference type="SUPFAM" id="SSF102848">
    <property type="entry name" value="NSFL1 (p97 ATPase) cofactor p47, SEP domain"/>
    <property type="match status" value="1"/>
</dbReference>
<name>A0A7S1PJC6_9EUKA</name>
<evidence type="ECO:0000256" key="4">
    <source>
        <dbReference type="ARBA" id="ARBA00023212"/>
    </source>
</evidence>
<feature type="compositionally biased region" description="Polar residues" evidence="11">
    <location>
        <begin position="28"/>
        <end position="40"/>
    </location>
</feature>
<dbReference type="EMBL" id="HBGD01011564">
    <property type="protein sequence ID" value="CAD9086316.1"/>
    <property type="molecule type" value="Transcribed_RNA"/>
</dbReference>
<evidence type="ECO:0000256" key="7">
    <source>
        <dbReference type="ARBA" id="ARBA00073759"/>
    </source>
</evidence>
<feature type="domain" description="SEP" evidence="12">
    <location>
        <begin position="425"/>
        <end position="489"/>
    </location>
</feature>
<feature type="compositionally biased region" description="Basic and acidic residues" evidence="11">
    <location>
        <begin position="303"/>
        <end position="324"/>
    </location>
</feature>
<accession>A0A7S1PJC6</accession>
<organism evidence="13">
    <name type="scientific">Percolomonas cosmopolitus</name>
    <dbReference type="NCBI Taxonomy" id="63605"/>
    <lineage>
        <taxon>Eukaryota</taxon>
        <taxon>Discoba</taxon>
        <taxon>Heterolobosea</taxon>
        <taxon>Tetramitia</taxon>
        <taxon>Eutetramitia</taxon>
        <taxon>Percolomonadidae</taxon>
        <taxon>Percolomonas</taxon>
    </lineage>
</organism>
<proteinExistence type="predicted"/>
<dbReference type="InterPro" id="IPR029071">
    <property type="entry name" value="Ubiquitin-like_domsf"/>
</dbReference>
<dbReference type="AlphaFoldDB" id="A0A7S1PJC6"/>
<evidence type="ECO:0000256" key="2">
    <source>
        <dbReference type="ARBA" id="ARBA00022490"/>
    </source>
</evidence>
<dbReference type="PANTHER" id="PTHR23333:SF4">
    <property type="entry name" value="UBX DOMAIN-CONTAINING PROTEIN 11"/>
    <property type="match status" value="1"/>
</dbReference>
<protein>
    <recommendedName>
        <fullName evidence="7">UBX domain-containing protein 11</fullName>
    </recommendedName>
    <alternativeName>
        <fullName evidence="9">Socius</fullName>
    </alternativeName>
    <alternativeName>
        <fullName evidence="8">UBX domain-containing protein 5</fullName>
    </alternativeName>
</protein>
<evidence type="ECO:0000256" key="8">
    <source>
        <dbReference type="ARBA" id="ARBA00075811"/>
    </source>
</evidence>
<feature type="region of interest" description="Disordered" evidence="11">
    <location>
        <begin position="143"/>
        <end position="168"/>
    </location>
</feature>
<feature type="coiled-coil region" evidence="10">
    <location>
        <begin position="198"/>
        <end position="225"/>
    </location>
</feature>